<sequence>MKTFNSFILIVLVSSSFLASAQTTELSTLKNVKNDHQTGKTQNSDKPLHFIQFGIMSKNHDEFKNKYGIAVNYQNCVISKYMAGKAKENNQIVAKNLTAKYGNTWKKDLGFTPYGL</sequence>
<keyword evidence="3" id="KW-1185">Reference proteome</keyword>
<feature type="chain" id="PRO_5040344033" evidence="1">
    <location>
        <begin position="22"/>
        <end position="116"/>
    </location>
</feature>
<proteinExistence type="predicted"/>
<dbReference type="Proteomes" id="UP000662618">
    <property type="component" value="Unassembled WGS sequence"/>
</dbReference>
<dbReference type="RefSeq" id="WP_162088366.1">
    <property type="nucleotide sequence ID" value="NZ_CAJIMS010000001.1"/>
</dbReference>
<accession>A0A9N8MGY5</accession>
<keyword evidence="1" id="KW-0732">Signal</keyword>
<organism evidence="2 3">
    <name type="scientific">Chryseobacterium aquaeductus</name>
    <dbReference type="NCBI Taxonomy" id="2675056"/>
    <lineage>
        <taxon>Bacteria</taxon>
        <taxon>Pseudomonadati</taxon>
        <taxon>Bacteroidota</taxon>
        <taxon>Flavobacteriia</taxon>
        <taxon>Flavobacteriales</taxon>
        <taxon>Weeksellaceae</taxon>
        <taxon>Chryseobacterium group</taxon>
        <taxon>Chryseobacterium</taxon>
    </lineage>
</organism>
<dbReference type="EMBL" id="CAJIMS010000001">
    <property type="protein sequence ID" value="CAD7809618.1"/>
    <property type="molecule type" value="Genomic_DNA"/>
</dbReference>
<reference evidence="2" key="1">
    <citation type="submission" date="2020-12" db="EMBL/GenBank/DDBJ databases">
        <authorList>
            <person name="Rodrigo-Torres L."/>
            <person name="Arahal R. D."/>
            <person name="Lucena T."/>
        </authorList>
    </citation>
    <scope>NUCLEOTIDE SEQUENCE</scope>
    <source>
        <strain evidence="2">CECT 9390</strain>
    </source>
</reference>
<evidence type="ECO:0000313" key="2">
    <source>
        <dbReference type="EMBL" id="CAD7809618.1"/>
    </source>
</evidence>
<name>A0A9N8MGY5_9FLAO</name>
<gene>
    <name evidence="2" type="ORF">CHRY9390_02039</name>
</gene>
<comment type="caution">
    <text evidence="2">The sequence shown here is derived from an EMBL/GenBank/DDBJ whole genome shotgun (WGS) entry which is preliminary data.</text>
</comment>
<dbReference type="AlphaFoldDB" id="A0A9N8MGY5"/>
<protein>
    <submittedName>
        <fullName evidence="2">Uncharacterized protein</fullName>
    </submittedName>
</protein>
<evidence type="ECO:0000256" key="1">
    <source>
        <dbReference type="SAM" id="SignalP"/>
    </source>
</evidence>
<evidence type="ECO:0000313" key="3">
    <source>
        <dbReference type="Proteomes" id="UP000662618"/>
    </source>
</evidence>
<feature type="signal peptide" evidence="1">
    <location>
        <begin position="1"/>
        <end position="21"/>
    </location>
</feature>